<dbReference type="SUPFAM" id="SSF52540">
    <property type="entry name" value="P-loop containing nucleoside triphosphate hydrolases"/>
    <property type="match status" value="1"/>
</dbReference>
<dbReference type="InterPro" id="IPR027417">
    <property type="entry name" value="P-loop_NTPase"/>
</dbReference>
<dbReference type="Pfam" id="PF23559">
    <property type="entry name" value="WHD_DRP"/>
    <property type="match status" value="1"/>
</dbReference>
<reference evidence="5 6" key="1">
    <citation type="submission" date="2023-01" db="EMBL/GenBank/DDBJ databases">
        <authorList>
            <person name="Kreplak J."/>
        </authorList>
    </citation>
    <scope>NUCLEOTIDE SEQUENCE [LARGE SCALE GENOMIC DNA]</scope>
</reference>
<sequence>MAEQIVSGVAENLINRRLKDDVLHPSEDLLDDFLIQNMRHKIDESHKNKLTQDYKLVEPITWKPKYLCACYCWDWWFGDSCSVGKKYLLVLDDIWNESFEKWARLRTYLMCGAQDNMVLVTTRSKVVAQTMGVSVPYTLDILNPIASWSLLKKIITYGDETKGIDQILEPIDEDSIMPVLKLSYQNLSPQLRKCFSYCSLYPKDWEIEKDELIQLWKAQGHLGFSDENQTMEEIGNQFVKIFLMKSFFQVAQYDEAFPVWICNLLSLEYIYIGECQVLASLPDEMLRLTKLQTLEIIGCPLLIDGLLHVVISVLSGFFHIAIARPFECVKDICDDKEL</sequence>
<evidence type="ECO:0008006" key="7">
    <source>
        <dbReference type="Google" id="ProtNLM"/>
    </source>
</evidence>
<keyword evidence="2" id="KW-0611">Plant defense</keyword>
<dbReference type="AlphaFoldDB" id="A0AAV1AGJ2"/>
<evidence type="ECO:0000259" key="4">
    <source>
        <dbReference type="Pfam" id="PF23559"/>
    </source>
</evidence>
<dbReference type="PANTHER" id="PTHR23155">
    <property type="entry name" value="DISEASE RESISTANCE PROTEIN RP"/>
    <property type="match status" value="1"/>
</dbReference>
<dbReference type="Gene3D" id="3.40.50.300">
    <property type="entry name" value="P-loop containing nucleotide triphosphate hydrolases"/>
    <property type="match status" value="1"/>
</dbReference>
<dbReference type="GO" id="GO:0043531">
    <property type="term" value="F:ADP binding"/>
    <property type="evidence" value="ECO:0007669"/>
    <property type="project" value="InterPro"/>
</dbReference>
<evidence type="ECO:0000313" key="5">
    <source>
        <dbReference type="EMBL" id="CAI8608233.1"/>
    </source>
</evidence>
<dbReference type="PANTHER" id="PTHR23155:SF1211">
    <property type="entry name" value="OS09G0313500 PROTEIN"/>
    <property type="match status" value="1"/>
</dbReference>
<evidence type="ECO:0000259" key="3">
    <source>
        <dbReference type="Pfam" id="PF00931"/>
    </source>
</evidence>
<feature type="domain" description="NB-ARC" evidence="3">
    <location>
        <begin position="84"/>
        <end position="155"/>
    </location>
</feature>
<accession>A0AAV1AGJ2</accession>
<dbReference type="InterPro" id="IPR044974">
    <property type="entry name" value="Disease_R_plants"/>
</dbReference>
<keyword evidence="1" id="KW-0677">Repeat</keyword>
<evidence type="ECO:0000256" key="1">
    <source>
        <dbReference type="ARBA" id="ARBA00022737"/>
    </source>
</evidence>
<keyword evidence="6" id="KW-1185">Reference proteome</keyword>
<dbReference type="InterPro" id="IPR002182">
    <property type="entry name" value="NB-ARC"/>
</dbReference>
<dbReference type="Gene3D" id="1.10.10.10">
    <property type="entry name" value="Winged helix-like DNA-binding domain superfamily/Winged helix DNA-binding domain"/>
    <property type="match status" value="1"/>
</dbReference>
<dbReference type="InterPro" id="IPR036388">
    <property type="entry name" value="WH-like_DNA-bd_sf"/>
</dbReference>
<evidence type="ECO:0000313" key="6">
    <source>
        <dbReference type="Proteomes" id="UP001157006"/>
    </source>
</evidence>
<dbReference type="Pfam" id="PF00931">
    <property type="entry name" value="NB-ARC"/>
    <property type="match status" value="1"/>
</dbReference>
<proteinExistence type="predicted"/>
<dbReference type="EMBL" id="OX451739">
    <property type="protein sequence ID" value="CAI8608233.1"/>
    <property type="molecule type" value="Genomic_DNA"/>
</dbReference>
<dbReference type="SUPFAM" id="SSF52047">
    <property type="entry name" value="RNI-like"/>
    <property type="match status" value="1"/>
</dbReference>
<organism evidence="5 6">
    <name type="scientific">Vicia faba</name>
    <name type="common">Broad bean</name>
    <name type="synonym">Faba vulgaris</name>
    <dbReference type="NCBI Taxonomy" id="3906"/>
    <lineage>
        <taxon>Eukaryota</taxon>
        <taxon>Viridiplantae</taxon>
        <taxon>Streptophyta</taxon>
        <taxon>Embryophyta</taxon>
        <taxon>Tracheophyta</taxon>
        <taxon>Spermatophyta</taxon>
        <taxon>Magnoliopsida</taxon>
        <taxon>eudicotyledons</taxon>
        <taxon>Gunneridae</taxon>
        <taxon>Pentapetalae</taxon>
        <taxon>rosids</taxon>
        <taxon>fabids</taxon>
        <taxon>Fabales</taxon>
        <taxon>Fabaceae</taxon>
        <taxon>Papilionoideae</taxon>
        <taxon>50 kb inversion clade</taxon>
        <taxon>NPAAA clade</taxon>
        <taxon>Hologalegina</taxon>
        <taxon>IRL clade</taxon>
        <taxon>Fabeae</taxon>
        <taxon>Vicia</taxon>
    </lineage>
</organism>
<protein>
    <recommendedName>
        <fullName evidence="7">NB-ARC domain-containing protein</fullName>
    </recommendedName>
</protein>
<dbReference type="GO" id="GO:0098542">
    <property type="term" value="P:defense response to other organism"/>
    <property type="evidence" value="ECO:0007669"/>
    <property type="project" value="TreeGrafter"/>
</dbReference>
<feature type="domain" description="Disease resistance protein winged helix" evidence="4">
    <location>
        <begin position="200"/>
        <end position="253"/>
    </location>
</feature>
<evidence type="ECO:0000256" key="2">
    <source>
        <dbReference type="ARBA" id="ARBA00022821"/>
    </source>
</evidence>
<gene>
    <name evidence="5" type="ORF">VFH_IV074400</name>
</gene>
<dbReference type="Proteomes" id="UP001157006">
    <property type="component" value="Chromosome 4"/>
</dbReference>
<name>A0AAV1AGJ2_VICFA</name>
<dbReference type="InterPro" id="IPR058922">
    <property type="entry name" value="WHD_DRP"/>
</dbReference>